<protein>
    <submittedName>
        <fullName evidence="1">Uncharacterized protein</fullName>
    </submittedName>
</protein>
<organism evidence="1 2">
    <name type="scientific">Calocera cornea HHB12733</name>
    <dbReference type="NCBI Taxonomy" id="1353952"/>
    <lineage>
        <taxon>Eukaryota</taxon>
        <taxon>Fungi</taxon>
        <taxon>Dikarya</taxon>
        <taxon>Basidiomycota</taxon>
        <taxon>Agaricomycotina</taxon>
        <taxon>Dacrymycetes</taxon>
        <taxon>Dacrymycetales</taxon>
        <taxon>Dacrymycetaceae</taxon>
        <taxon>Calocera</taxon>
    </lineage>
</organism>
<proteinExistence type="predicted"/>
<sequence>MYGQGCFSYSKIPGTSFNRMTKVCHWQAGQPGYAVSVVSKPDPLPHHRFPISSNTVLTQ</sequence>
<dbReference type="EMBL" id="KV424012">
    <property type="protein sequence ID" value="KZT54549.1"/>
    <property type="molecule type" value="Genomic_DNA"/>
</dbReference>
<dbReference type="AlphaFoldDB" id="A0A165EC82"/>
<evidence type="ECO:0000313" key="2">
    <source>
        <dbReference type="Proteomes" id="UP000076842"/>
    </source>
</evidence>
<keyword evidence="2" id="KW-1185">Reference proteome</keyword>
<accession>A0A165EC82</accession>
<dbReference type="InParanoid" id="A0A165EC82"/>
<reference evidence="1 2" key="1">
    <citation type="journal article" date="2016" name="Mol. Biol. Evol.">
        <title>Comparative Genomics of Early-Diverging Mushroom-Forming Fungi Provides Insights into the Origins of Lignocellulose Decay Capabilities.</title>
        <authorList>
            <person name="Nagy L.G."/>
            <person name="Riley R."/>
            <person name="Tritt A."/>
            <person name="Adam C."/>
            <person name="Daum C."/>
            <person name="Floudas D."/>
            <person name="Sun H."/>
            <person name="Yadav J.S."/>
            <person name="Pangilinan J."/>
            <person name="Larsson K.H."/>
            <person name="Matsuura K."/>
            <person name="Barry K."/>
            <person name="Labutti K."/>
            <person name="Kuo R."/>
            <person name="Ohm R.A."/>
            <person name="Bhattacharya S.S."/>
            <person name="Shirouzu T."/>
            <person name="Yoshinaga Y."/>
            <person name="Martin F.M."/>
            <person name="Grigoriev I.V."/>
            <person name="Hibbett D.S."/>
        </authorList>
    </citation>
    <scope>NUCLEOTIDE SEQUENCE [LARGE SCALE GENOMIC DNA]</scope>
    <source>
        <strain evidence="1 2">HHB12733</strain>
    </source>
</reference>
<evidence type="ECO:0000313" key="1">
    <source>
        <dbReference type="EMBL" id="KZT54549.1"/>
    </source>
</evidence>
<gene>
    <name evidence="1" type="ORF">CALCODRAFT_383288</name>
</gene>
<name>A0A165EC82_9BASI</name>
<dbReference type="Proteomes" id="UP000076842">
    <property type="component" value="Unassembled WGS sequence"/>
</dbReference>